<evidence type="ECO:0000259" key="4">
    <source>
        <dbReference type="PROSITE" id="PS01124"/>
    </source>
</evidence>
<protein>
    <submittedName>
        <fullName evidence="5">AraC family transcriptional regulator</fullName>
    </submittedName>
</protein>
<dbReference type="PROSITE" id="PS01124">
    <property type="entry name" value="HTH_ARAC_FAMILY_2"/>
    <property type="match status" value="1"/>
</dbReference>
<evidence type="ECO:0000256" key="3">
    <source>
        <dbReference type="ARBA" id="ARBA00023163"/>
    </source>
</evidence>
<dbReference type="PANTHER" id="PTHR47504">
    <property type="entry name" value="RIGHT ORIGIN-BINDING PROTEIN"/>
    <property type="match status" value="1"/>
</dbReference>
<dbReference type="Gene3D" id="1.10.10.60">
    <property type="entry name" value="Homeodomain-like"/>
    <property type="match status" value="1"/>
</dbReference>
<evidence type="ECO:0000313" key="6">
    <source>
        <dbReference type="Proteomes" id="UP000674416"/>
    </source>
</evidence>
<evidence type="ECO:0000313" key="5">
    <source>
        <dbReference type="EMBL" id="MBP1081926.1"/>
    </source>
</evidence>
<dbReference type="InterPro" id="IPR050959">
    <property type="entry name" value="MarA-like"/>
</dbReference>
<dbReference type="Pfam" id="PF00165">
    <property type="entry name" value="HTH_AraC"/>
    <property type="match status" value="1"/>
</dbReference>
<feature type="domain" description="HTH araC/xylS-type" evidence="4">
    <location>
        <begin position="13"/>
        <end position="70"/>
    </location>
</feature>
<dbReference type="Proteomes" id="UP000674416">
    <property type="component" value="Unassembled WGS sequence"/>
</dbReference>
<organism evidence="5 6">
    <name type="scientific">Bacillus capparidis</name>
    <dbReference type="NCBI Taxonomy" id="1840411"/>
    <lineage>
        <taxon>Bacteria</taxon>
        <taxon>Bacillati</taxon>
        <taxon>Bacillota</taxon>
        <taxon>Bacilli</taxon>
        <taxon>Bacillales</taxon>
        <taxon>Bacillaceae</taxon>
        <taxon>Bacillus</taxon>
    </lineage>
</organism>
<dbReference type="InterPro" id="IPR018060">
    <property type="entry name" value="HTH_AraC"/>
</dbReference>
<dbReference type="EMBL" id="JAFDST010000002">
    <property type="protein sequence ID" value="MBP1081926.1"/>
    <property type="molecule type" value="Genomic_DNA"/>
</dbReference>
<comment type="caution">
    <text evidence="5">The sequence shown here is derived from an EMBL/GenBank/DDBJ whole genome shotgun (WGS) entry which is preliminary data.</text>
</comment>
<keyword evidence="3" id="KW-0804">Transcription</keyword>
<keyword evidence="6" id="KW-1185">Reference proteome</keyword>
<dbReference type="PANTHER" id="PTHR47504:SF6">
    <property type="entry name" value="ARAC-FAMILY TRANSCRIPTIONAL REGULATOR"/>
    <property type="match status" value="1"/>
</dbReference>
<evidence type="ECO:0000256" key="1">
    <source>
        <dbReference type="ARBA" id="ARBA00023015"/>
    </source>
</evidence>
<name>A0ABS4CXF8_9BACI</name>
<keyword evidence="1" id="KW-0805">Transcription regulation</keyword>
<dbReference type="InterPro" id="IPR009057">
    <property type="entry name" value="Homeodomain-like_sf"/>
</dbReference>
<dbReference type="SUPFAM" id="SSF46689">
    <property type="entry name" value="Homeodomain-like"/>
    <property type="match status" value="1"/>
</dbReference>
<proteinExistence type="predicted"/>
<gene>
    <name evidence="5" type="ORF">JOC74_002419</name>
</gene>
<keyword evidence="2" id="KW-0238">DNA-binding</keyword>
<accession>A0ABS4CXF8</accession>
<reference evidence="5 6" key="1">
    <citation type="submission" date="2021-01" db="EMBL/GenBank/DDBJ databases">
        <title>Genomic Encyclopedia of Type Strains, Phase IV (KMG-IV): sequencing the most valuable type-strain genomes for metagenomic binning, comparative biology and taxonomic classification.</title>
        <authorList>
            <person name="Goeker M."/>
        </authorList>
    </citation>
    <scope>NUCLEOTIDE SEQUENCE [LARGE SCALE GENOMIC DNA]</scope>
    <source>
        <strain evidence="5 6">DSM 103394</strain>
    </source>
</reference>
<sequence>MIDFDQQQRIHIGKVMKYIEQNLDQKLSLEQLAKVSSYSQFHFHRIFTGLIGETPSDYVKRIRMEKAGIF</sequence>
<evidence type="ECO:0000256" key="2">
    <source>
        <dbReference type="ARBA" id="ARBA00023125"/>
    </source>
</evidence>
<dbReference type="RefSeq" id="WP_211086154.1">
    <property type="nucleotide sequence ID" value="NZ_JAFDST010000002.1"/>
</dbReference>